<dbReference type="AlphaFoldDB" id="A0A7L4ZKB5"/>
<dbReference type="Proteomes" id="UP000464657">
    <property type="component" value="Chromosome"/>
</dbReference>
<dbReference type="EMBL" id="CP019288">
    <property type="protein sequence ID" value="QHI36907.1"/>
    <property type="molecule type" value="Genomic_DNA"/>
</dbReference>
<evidence type="ECO:0000313" key="1">
    <source>
        <dbReference type="EMBL" id="QHI36907.1"/>
    </source>
</evidence>
<accession>A0A7L4ZKB5</accession>
<proteinExistence type="predicted"/>
<keyword evidence="2" id="KW-1185">Reference proteome</keyword>
<protein>
    <submittedName>
        <fullName evidence="1">Uncharacterized protein</fullName>
    </submittedName>
</protein>
<sequence length="71" mass="7964">MVKVKTLFINILNFSIMKKKNLNKTLQLKTISVCNLNEVQGGRIGAEGTHYTHCIGPSTVCTDYCTITCQW</sequence>
<evidence type="ECO:0000313" key="2">
    <source>
        <dbReference type="Proteomes" id="UP000464657"/>
    </source>
</evidence>
<name>A0A7L4ZKB5_9FLAO</name>
<organism evidence="1 2">
    <name type="scientific">Kordia antarctica</name>
    <dbReference type="NCBI Taxonomy" id="1218801"/>
    <lineage>
        <taxon>Bacteria</taxon>
        <taxon>Pseudomonadati</taxon>
        <taxon>Bacteroidota</taxon>
        <taxon>Flavobacteriia</taxon>
        <taxon>Flavobacteriales</taxon>
        <taxon>Flavobacteriaceae</taxon>
        <taxon>Kordia</taxon>
    </lineage>
</organism>
<reference evidence="1 2" key="1">
    <citation type="journal article" date="2013" name="Int. J. Syst. Evol. Microbiol.">
        <title>Kordia antarctica sp. nov., isolated from Antarctic seawater.</title>
        <authorList>
            <person name="Baek K."/>
            <person name="Choi A."/>
            <person name="Kang I."/>
            <person name="Lee K."/>
            <person name="Cho J.C."/>
        </authorList>
    </citation>
    <scope>NUCLEOTIDE SEQUENCE [LARGE SCALE GENOMIC DNA]</scope>
    <source>
        <strain evidence="1 2">IMCC3317</strain>
    </source>
</reference>
<dbReference type="KEGG" id="kan:IMCC3317_22770"/>
<gene>
    <name evidence="1" type="ORF">IMCC3317_22770</name>
</gene>